<dbReference type="AlphaFoldDB" id="U5G182"/>
<keyword evidence="2" id="KW-1185">Reference proteome</keyword>
<gene>
    <name evidence="1" type="ORF">POPTR_010G062100</name>
</gene>
<evidence type="ECO:0000313" key="2">
    <source>
        <dbReference type="Proteomes" id="UP000006729"/>
    </source>
</evidence>
<dbReference type="EMBL" id="CM009299">
    <property type="protein sequence ID" value="PNT15031.1"/>
    <property type="molecule type" value="Genomic_DNA"/>
</dbReference>
<proteinExistence type="predicted"/>
<protein>
    <submittedName>
        <fullName evidence="1">Uncharacterized protein</fullName>
    </submittedName>
</protein>
<evidence type="ECO:0000313" key="1">
    <source>
        <dbReference type="EMBL" id="PNT15031.1"/>
    </source>
</evidence>
<dbReference type="Proteomes" id="UP000006729">
    <property type="component" value="Chromosome 10"/>
</dbReference>
<sequence>MKRIMPQIELNLLFNSFSSESELQGWFQVFLDCFHLFLCRVLIIEISKHFIFKELHFISSSPTDILKVITGSSKTIKPVCNSEFFL</sequence>
<name>U5G182_POPTR</name>
<dbReference type="InParanoid" id="U5G182"/>
<accession>U5G182</accession>
<reference evidence="1 2" key="1">
    <citation type="journal article" date="2006" name="Science">
        <title>The genome of black cottonwood, Populus trichocarpa (Torr. &amp; Gray).</title>
        <authorList>
            <person name="Tuskan G.A."/>
            <person name="Difazio S."/>
            <person name="Jansson S."/>
            <person name="Bohlmann J."/>
            <person name="Grigoriev I."/>
            <person name="Hellsten U."/>
            <person name="Putnam N."/>
            <person name="Ralph S."/>
            <person name="Rombauts S."/>
            <person name="Salamov A."/>
            <person name="Schein J."/>
            <person name="Sterck L."/>
            <person name="Aerts A."/>
            <person name="Bhalerao R.R."/>
            <person name="Bhalerao R.P."/>
            <person name="Blaudez D."/>
            <person name="Boerjan W."/>
            <person name="Brun A."/>
            <person name="Brunner A."/>
            <person name="Busov V."/>
            <person name="Campbell M."/>
            <person name="Carlson J."/>
            <person name="Chalot M."/>
            <person name="Chapman J."/>
            <person name="Chen G.L."/>
            <person name="Cooper D."/>
            <person name="Coutinho P.M."/>
            <person name="Couturier J."/>
            <person name="Covert S."/>
            <person name="Cronk Q."/>
            <person name="Cunningham R."/>
            <person name="Davis J."/>
            <person name="Degroeve S."/>
            <person name="Dejardin A."/>
            <person name="Depamphilis C."/>
            <person name="Detter J."/>
            <person name="Dirks B."/>
            <person name="Dubchak I."/>
            <person name="Duplessis S."/>
            <person name="Ehlting J."/>
            <person name="Ellis B."/>
            <person name="Gendler K."/>
            <person name="Goodstein D."/>
            <person name="Gribskov M."/>
            <person name="Grimwood J."/>
            <person name="Groover A."/>
            <person name="Gunter L."/>
            <person name="Hamberger B."/>
            <person name="Heinze B."/>
            <person name="Helariutta Y."/>
            <person name="Henrissat B."/>
            <person name="Holligan D."/>
            <person name="Holt R."/>
            <person name="Huang W."/>
            <person name="Islam-Faridi N."/>
            <person name="Jones S."/>
            <person name="Jones-Rhoades M."/>
            <person name="Jorgensen R."/>
            <person name="Joshi C."/>
            <person name="Kangasjarvi J."/>
            <person name="Karlsson J."/>
            <person name="Kelleher C."/>
            <person name="Kirkpatrick R."/>
            <person name="Kirst M."/>
            <person name="Kohler A."/>
            <person name="Kalluri U."/>
            <person name="Larimer F."/>
            <person name="Leebens-Mack J."/>
            <person name="Leple J.C."/>
            <person name="Locascio P."/>
            <person name="Lou Y."/>
            <person name="Lucas S."/>
            <person name="Martin F."/>
            <person name="Montanini B."/>
            <person name="Napoli C."/>
            <person name="Nelson D.R."/>
            <person name="Nelson C."/>
            <person name="Nieminen K."/>
            <person name="Nilsson O."/>
            <person name="Pereda V."/>
            <person name="Peter G."/>
            <person name="Philippe R."/>
            <person name="Pilate G."/>
            <person name="Poliakov A."/>
            <person name="Razumovskaya J."/>
            <person name="Richardson P."/>
            <person name="Rinaldi C."/>
            <person name="Ritland K."/>
            <person name="Rouze P."/>
            <person name="Ryaboy D."/>
            <person name="Schmutz J."/>
            <person name="Schrader J."/>
            <person name="Segerman B."/>
            <person name="Shin H."/>
            <person name="Siddiqui A."/>
            <person name="Sterky F."/>
            <person name="Terry A."/>
            <person name="Tsai C.J."/>
            <person name="Uberbacher E."/>
            <person name="Unneberg P."/>
            <person name="Vahala J."/>
            <person name="Wall K."/>
            <person name="Wessler S."/>
            <person name="Yang G."/>
            <person name="Yin T."/>
            <person name="Douglas C."/>
            <person name="Marra M."/>
            <person name="Sandberg G."/>
            <person name="Van de Peer Y."/>
            <person name="Rokhsar D."/>
        </authorList>
    </citation>
    <scope>NUCLEOTIDE SEQUENCE [LARGE SCALE GENOMIC DNA]</scope>
    <source>
        <strain evidence="2">cv. Nisqually</strain>
    </source>
</reference>
<organism evidence="1 2">
    <name type="scientific">Populus trichocarpa</name>
    <name type="common">Western balsam poplar</name>
    <name type="synonym">Populus balsamifera subsp. trichocarpa</name>
    <dbReference type="NCBI Taxonomy" id="3694"/>
    <lineage>
        <taxon>Eukaryota</taxon>
        <taxon>Viridiplantae</taxon>
        <taxon>Streptophyta</taxon>
        <taxon>Embryophyta</taxon>
        <taxon>Tracheophyta</taxon>
        <taxon>Spermatophyta</taxon>
        <taxon>Magnoliopsida</taxon>
        <taxon>eudicotyledons</taxon>
        <taxon>Gunneridae</taxon>
        <taxon>Pentapetalae</taxon>
        <taxon>rosids</taxon>
        <taxon>fabids</taxon>
        <taxon>Malpighiales</taxon>
        <taxon>Salicaceae</taxon>
        <taxon>Saliceae</taxon>
        <taxon>Populus</taxon>
    </lineage>
</organism>
<dbReference type="HOGENOM" id="CLU_2502123_0_0_1"/>